<evidence type="ECO:0000256" key="1">
    <source>
        <dbReference type="ARBA" id="ARBA00018672"/>
    </source>
</evidence>
<evidence type="ECO:0000313" key="13">
    <source>
        <dbReference type="Proteomes" id="UP000267250"/>
    </source>
</evidence>
<dbReference type="GO" id="GO:0006355">
    <property type="term" value="P:regulation of DNA-templated transcription"/>
    <property type="evidence" value="ECO:0007669"/>
    <property type="project" value="InterPro"/>
</dbReference>
<dbReference type="Gene3D" id="1.10.10.10">
    <property type="entry name" value="Winged helix-like DNA-binding domain superfamily/Winged helix DNA-binding domain"/>
    <property type="match status" value="1"/>
</dbReference>
<dbReference type="KEGG" id="aft:BBF96_12135"/>
<protein>
    <recommendedName>
        <fullName evidence="1">Stage 0 sporulation protein A homolog</fullName>
    </recommendedName>
</protein>
<evidence type="ECO:0000256" key="8">
    <source>
        <dbReference type="PROSITE-ProRule" id="PRU00169"/>
    </source>
</evidence>
<keyword evidence="4" id="KW-0805">Transcription regulation</keyword>
<dbReference type="Pfam" id="PF00072">
    <property type="entry name" value="Response_reg"/>
    <property type="match status" value="1"/>
</dbReference>
<feature type="domain" description="Response regulatory" evidence="10">
    <location>
        <begin position="3"/>
        <end position="116"/>
    </location>
</feature>
<evidence type="ECO:0000259" key="10">
    <source>
        <dbReference type="PROSITE" id="PS50110"/>
    </source>
</evidence>
<keyword evidence="13" id="KW-1185">Reference proteome</keyword>
<dbReference type="PROSITE" id="PS50110">
    <property type="entry name" value="RESPONSE_REGULATORY"/>
    <property type="match status" value="1"/>
</dbReference>
<dbReference type="GO" id="GO:0005829">
    <property type="term" value="C:cytosol"/>
    <property type="evidence" value="ECO:0007669"/>
    <property type="project" value="TreeGrafter"/>
</dbReference>
<organism evidence="12 13">
    <name type="scientific">Anoxybacter fermentans</name>
    <dbReference type="NCBI Taxonomy" id="1323375"/>
    <lineage>
        <taxon>Bacteria</taxon>
        <taxon>Bacillati</taxon>
        <taxon>Bacillota</taxon>
        <taxon>Clostridia</taxon>
        <taxon>Halanaerobiales</taxon>
        <taxon>Anoxybacter</taxon>
    </lineage>
</organism>
<feature type="modified residue" description="4-aspartylphosphate" evidence="8">
    <location>
        <position position="52"/>
    </location>
</feature>
<evidence type="ECO:0000256" key="2">
    <source>
        <dbReference type="ARBA" id="ARBA00022553"/>
    </source>
</evidence>
<dbReference type="Gene3D" id="3.40.50.2300">
    <property type="match status" value="1"/>
</dbReference>
<dbReference type="OrthoDB" id="9803564at2"/>
<dbReference type="Proteomes" id="UP000267250">
    <property type="component" value="Chromosome"/>
</dbReference>
<dbReference type="SMART" id="SM00862">
    <property type="entry name" value="Trans_reg_C"/>
    <property type="match status" value="1"/>
</dbReference>
<keyword evidence="3" id="KW-0902">Two-component regulatory system</keyword>
<dbReference type="PROSITE" id="PS51755">
    <property type="entry name" value="OMPR_PHOB"/>
    <property type="match status" value="1"/>
</dbReference>
<dbReference type="GO" id="GO:0000976">
    <property type="term" value="F:transcription cis-regulatory region binding"/>
    <property type="evidence" value="ECO:0007669"/>
    <property type="project" value="TreeGrafter"/>
</dbReference>
<dbReference type="InterPro" id="IPR001789">
    <property type="entry name" value="Sig_transdc_resp-reg_receiver"/>
</dbReference>
<name>A0A3Q9HS45_9FIRM</name>
<keyword evidence="2 8" id="KW-0597">Phosphoprotein</keyword>
<evidence type="ECO:0000256" key="4">
    <source>
        <dbReference type="ARBA" id="ARBA00023015"/>
    </source>
</evidence>
<dbReference type="GO" id="GO:0000156">
    <property type="term" value="F:phosphorelay response regulator activity"/>
    <property type="evidence" value="ECO:0007669"/>
    <property type="project" value="TreeGrafter"/>
</dbReference>
<dbReference type="PANTHER" id="PTHR48111:SF1">
    <property type="entry name" value="TWO-COMPONENT RESPONSE REGULATOR ORR33"/>
    <property type="match status" value="1"/>
</dbReference>
<keyword evidence="5 9" id="KW-0238">DNA-binding</keyword>
<accession>A0A3Q9HS45</accession>
<dbReference type="InterPro" id="IPR011006">
    <property type="entry name" value="CheY-like_superfamily"/>
</dbReference>
<dbReference type="SUPFAM" id="SSF52172">
    <property type="entry name" value="CheY-like"/>
    <property type="match status" value="1"/>
</dbReference>
<sequence>MYHILIIEDDHGVALGLKIGFERENWQVTCAYTGKEGLEKFKKVEPDLIILDIGLPDISGFEVCGKICMESNVPIIFLTARDEEIDTILGLELGADDYVTKPVSIRQLCSRVKAVLRRVYGDFIGFSDKSNKLKFNGLEIDLLKRTVKRKNQTIKLTGKEFELLVTMAKLPGRVFTREMLLDRVWGFNNYEDDRVLNVSIYRLREKIELDPSNPQYIITVRGVGYKFNDEIK</sequence>
<dbReference type="SMART" id="SM00448">
    <property type="entry name" value="REC"/>
    <property type="match status" value="1"/>
</dbReference>
<dbReference type="InterPro" id="IPR016032">
    <property type="entry name" value="Sig_transdc_resp-reg_C-effctor"/>
</dbReference>
<dbReference type="InterPro" id="IPR001867">
    <property type="entry name" value="OmpR/PhoB-type_DNA-bd"/>
</dbReference>
<dbReference type="PANTHER" id="PTHR48111">
    <property type="entry name" value="REGULATOR OF RPOS"/>
    <property type="match status" value="1"/>
</dbReference>
<dbReference type="RefSeq" id="WP_127017426.1">
    <property type="nucleotide sequence ID" value="NZ_CP016379.1"/>
</dbReference>
<dbReference type="FunFam" id="1.10.10.10:FF:000018">
    <property type="entry name" value="DNA-binding response regulator ResD"/>
    <property type="match status" value="1"/>
</dbReference>
<dbReference type="InterPro" id="IPR039420">
    <property type="entry name" value="WalR-like"/>
</dbReference>
<gene>
    <name evidence="12" type="ORF">BBF96_12135</name>
</gene>
<evidence type="ECO:0000256" key="7">
    <source>
        <dbReference type="ARBA" id="ARBA00024867"/>
    </source>
</evidence>
<dbReference type="CDD" id="cd00383">
    <property type="entry name" value="trans_reg_C"/>
    <property type="match status" value="1"/>
</dbReference>
<evidence type="ECO:0000313" key="12">
    <source>
        <dbReference type="EMBL" id="AZR74079.1"/>
    </source>
</evidence>
<reference evidence="12 13" key="1">
    <citation type="submission" date="2016-07" db="EMBL/GenBank/DDBJ databases">
        <title>Genome and transcriptome analysis of iron-reducing fermentative bacteria Anoxybacter fermentans.</title>
        <authorList>
            <person name="Zeng X."/>
            <person name="Shao Z."/>
        </authorList>
    </citation>
    <scope>NUCLEOTIDE SEQUENCE [LARGE SCALE GENOMIC DNA]</scope>
    <source>
        <strain evidence="12 13">DY22613</strain>
    </source>
</reference>
<evidence type="ECO:0000256" key="5">
    <source>
        <dbReference type="ARBA" id="ARBA00023125"/>
    </source>
</evidence>
<keyword evidence="6" id="KW-0804">Transcription</keyword>
<dbReference type="CDD" id="cd17574">
    <property type="entry name" value="REC_OmpR"/>
    <property type="match status" value="1"/>
</dbReference>
<feature type="DNA-binding region" description="OmpR/PhoB-type" evidence="9">
    <location>
        <begin position="130"/>
        <end position="229"/>
    </location>
</feature>
<comment type="function">
    <text evidence="7">May play the central regulatory role in sporulation. It may be an element of the effector pathway responsible for the activation of sporulation genes in response to nutritional stress. Spo0A may act in concert with spo0H (a sigma factor) to control the expression of some genes that are critical to the sporulation process.</text>
</comment>
<dbReference type="SUPFAM" id="SSF46894">
    <property type="entry name" value="C-terminal effector domain of the bipartite response regulators"/>
    <property type="match status" value="1"/>
</dbReference>
<evidence type="ECO:0000259" key="11">
    <source>
        <dbReference type="PROSITE" id="PS51755"/>
    </source>
</evidence>
<evidence type="ECO:0000256" key="6">
    <source>
        <dbReference type="ARBA" id="ARBA00023163"/>
    </source>
</evidence>
<feature type="domain" description="OmpR/PhoB-type" evidence="11">
    <location>
        <begin position="130"/>
        <end position="229"/>
    </location>
</feature>
<dbReference type="InterPro" id="IPR036388">
    <property type="entry name" value="WH-like_DNA-bd_sf"/>
</dbReference>
<dbReference type="AlphaFoldDB" id="A0A3Q9HS45"/>
<dbReference type="GO" id="GO:0032993">
    <property type="term" value="C:protein-DNA complex"/>
    <property type="evidence" value="ECO:0007669"/>
    <property type="project" value="TreeGrafter"/>
</dbReference>
<dbReference type="EMBL" id="CP016379">
    <property type="protein sequence ID" value="AZR74079.1"/>
    <property type="molecule type" value="Genomic_DNA"/>
</dbReference>
<dbReference type="Pfam" id="PF00486">
    <property type="entry name" value="Trans_reg_C"/>
    <property type="match status" value="1"/>
</dbReference>
<evidence type="ECO:0000256" key="3">
    <source>
        <dbReference type="ARBA" id="ARBA00023012"/>
    </source>
</evidence>
<proteinExistence type="predicted"/>
<dbReference type="Gene3D" id="6.10.250.690">
    <property type="match status" value="1"/>
</dbReference>
<evidence type="ECO:0000256" key="9">
    <source>
        <dbReference type="PROSITE-ProRule" id="PRU01091"/>
    </source>
</evidence>